<organism evidence="6">
    <name type="scientific">Thrips palmi</name>
    <name type="common">Melon thrips</name>
    <dbReference type="NCBI Taxonomy" id="161013"/>
    <lineage>
        <taxon>Eukaryota</taxon>
        <taxon>Metazoa</taxon>
        <taxon>Ecdysozoa</taxon>
        <taxon>Arthropoda</taxon>
        <taxon>Hexapoda</taxon>
        <taxon>Insecta</taxon>
        <taxon>Pterygota</taxon>
        <taxon>Neoptera</taxon>
        <taxon>Paraneoptera</taxon>
        <taxon>Thysanoptera</taxon>
        <taxon>Terebrantia</taxon>
        <taxon>Thripoidea</taxon>
        <taxon>Thripidae</taxon>
        <taxon>Thrips</taxon>
    </lineage>
</organism>
<dbReference type="InterPro" id="IPR007206">
    <property type="entry name" value="Protein_HGH1_C"/>
</dbReference>
<dbReference type="InParanoid" id="A0A6P8ZKK9"/>
<reference evidence="6" key="1">
    <citation type="submission" date="2025-08" db="UniProtKB">
        <authorList>
            <consortium name="RefSeq"/>
        </authorList>
    </citation>
    <scope>IDENTIFICATION</scope>
    <source>
        <tissue evidence="6">Total insect</tissue>
    </source>
</reference>
<gene>
    <name evidence="6" type="primary">LOC117642821</name>
</gene>
<name>A0A6P8ZKK9_THRPL</name>
<dbReference type="InterPro" id="IPR039717">
    <property type="entry name" value="Hgh1"/>
</dbReference>
<dbReference type="KEGG" id="tpal:117642821"/>
<dbReference type="Pfam" id="PF04063">
    <property type="entry name" value="DUF383"/>
    <property type="match status" value="1"/>
</dbReference>
<protein>
    <recommendedName>
        <fullName evidence="2">Protein HGH1 homolog</fullName>
    </recommendedName>
</protein>
<proteinExistence type="inferred from homology"/>
<dbReference type="GeneID" id="117642821"/>
<dbReference type="RefSeq" id="XP_034237284.1">
    <property type="nucleotide sequence ID" value="XM_034381393.1"/>
</dbReference>
<feature type="domain" description="Protein HGH1 C-terminal" evidence="4">
    <location>
        <begin position="291"/>
        <end position="344"/>
    </location>
</feature>
<sequence length="373" mass="42677">MESLEEFLQFLTPETRLDLKVLAVEQVLGMTGKEEGRTLLHKELKVLQHLTKLTGDKVPGVARDACLALVNLSADEEGALAILSDEHIRSERLEFVGQMVELALDRESPLADPALMVLSNVTRPSQLTGKVLALMVRDDGDDTYDETKVNELLERLLGALTATKYNNVGASLHYLGPLLSNLSQLPIVRRYILNHEKKVIHRLIPFTEYQDSLVRRGGVVGCLRNCCFDLDEHSWLLGEDVDILPHLLLPLAGPEEFDDEDNSKLPVDLQWLPEDKKRENDPDIRRMLLEALEQLCATKVHREYMRDHNVYIILRELHKWEKDRQVLLACENLVDLLIRKEEEIGEDNLHSVEVPEDLVQKFEKMDKEFLEDS</sequence>
<accession>A0A6P8ZKK9</accession>
<dbReference type="SUPFAM" id="SSF48371">
    <property type="entry name" value="ARM repeat"/>
    <property type="match status" value="1"/>
</dbReference>
<dbReference type="OrthoDB" id="338814at2759"/>
<dbReference type="InterPro" id="IPR016024">
    <property type="entry name" value="ARM-type_fold"/>
</dbReference>
<dbReference type="Gene3D" id="1.25.10.10">
    <property type="entry name" value="Leucine-rich Repeat Variant"/>
    <property type="match status" value="1"/>
</dbReference>
<evidence type="ECO:0000313" key="5">
    <source>
        <dbReference type="Proteomes" id="UP000515158"/>
    </source>
</evidence>
<keyword evidence="5" id="KW-1185">Reference proteome</keyword>
<dbReference type="FunCoup" id="A0A6P8ZKK9">
    <property type="interactions" value="1580"/>
</dbReference>
<evidence type="ECO:0000259" key="3">
    <source>
        <dbReference type="Pfam" id="PF04063"/>
    </source>
</evidence>
<dbReference type="InterPro" id="IPR011989">
    <property type="entry name" value="ARM-like"/>
</dbReference>
<evidence type="ECO:0000313" key="6">
    <source>
        <dbReference type="RefSeq" id="XP_034237284.1"/>
    </source>
</evidence>
<dbReference type="PANTHER" id="PTHR13387:SF9">
    <property type="entry name" value="PROTEIN HGH1 HOMOLOG"/>
    <property type="match status" value="1"/>
</dbReference>
<evidence type="ECO:0000256" key="1">
    <source>
        <dbReference type="ARBA" id="ARBA00006712"/>
    </source>
</evidence>
<feature type="domain" description="Protein HGH1 N-terminal" evidence="3">
    <location>
        <begin position="104"/>
        <end position="285"/>
    </location>
</feature>
<dbReference type="Proteomes" id="UP000515158">
    <property type="component" value="Unplaced"/>
</dbReference>
<dbReference type="PANTHER" id="PTHR13387">
    <property type="entry name" value="PROTEIN HGH1 HOMOLOG"/>
    <property type="match status" value="1"/>
</dbReference>
<dbReference type="AlphaFoldDB" id="A0A6P8ZKK9"/>
<evidence type="ECO:0000256" key="2">
    <source>
        <dbReference type="ARBA" id="ARBA00014076"/>
    </source>
</evidence>
<comment type="similarity">
    <text evidence="1">Belongs to the HGH1 family.</text>
</comment>
<dbReference type="Pfam" id="PF04064">
    <property type="entry name" value="DUF384"/>
    <property type="match status" value="1"/>
</dbReference>
<dbReference type="InterPro" id="IPR007205">
    <property type="entry name" value="Protein_HGH1_N"/>
</dbReference>
<evidence type="ECO:0000259" key="4">
    <source>
        <dbReference type="Pfam" id="PF04064"/>
    </source>
</evidence>